<proteinExistence type="predicted"/>
<keyword evidence="1" id="KW-0560">Oxidoreductase</keyword>
<organism evidence="1 2">
    <name type="scientific">Streptomyces lavendulae subsp. lavendulae</name>
    <dbReference type="NCBI Taxonomy" id="58340"/>
    <lineage>
        <taxon>Bacteria</taxon>
        <taxon>Bacillati</taxon>
        <taxon>Actinomycetota</taxon>
        <taxon>Actinomycetes</taxon>
        <taxon>Kitasatosporales</taxon>
        <taxon>Streptomycetaceae</taxon>
        <taxon>Streptomyces</taxon>
    </lineage>
</organism>
<dbReference type="AlphaFoldDB" id="A0A2K8PSG4"/>
<dbReference type="Proteomes" id="UP000231791">
    <property type="component" value="Chromosome"/>
</dbReference>
<protein>
    <submittedName>
        <fullName evidence="1">Stearoyl-CoA 9-desaturase</fullName>
        <ecNumber evidence="1">1.14.19.-</ecNumber>
    </submittedName>
</protein>
<dbReference type="KEGG" id="slx:SLAV_34020"/>
<dbReference type="Pfam" id="PF00487">
    <property type="entry name" value="FA_desaturase"/>
    <property type="match status" value="1"/>
</dbReference>
<dbReference type="PANTHER" id="PTHR19353:SF19">
    <property type="entry name" value="DELTA(5) FATTY ACID DESATURASE C-RELATED"/>
    <property type="match status" value="1"/>
</dbReference>
<accession>A0A2K8PSG4</accession>
<dbReference type="PANTHER" id="PTHR19353">
    <property type="entry name" value="FATTY ACID DESATURASE 2"/>
    <property type="match status" value="1"/>
</dbReference>
<evidence type="ECO:0000313" key="2">
    <source>
        <dbReference type="Proteomes" id="UP000231791"/>
    </source>
</evidence>
<name>A0A2K8PSG4_STRLA</name>
<dbReference type="GO" id="GO:0016717">
    <property type="term" value="F:oxidoreductase activity, acting on paired donors, with oxidation of a pair of donors resulting in the reduction of molecular oxygen to two molecules of water"/>
    <property type="evidence" value="ECO:0007669"/>
    <property type="project" value="TreeGrafter"/>
</dbReference>
<dbReference type="EMBL" id="CP024985">
    <property type="protein sequence ID" value="ATZ28575.1"/>
    <property type="molecule type" value="Genomic_DNA"/>
</dbReference>
<dbReference type="GO" id="GO:0016020">
    <property type="term" value="C:membrane"/>
    <property type="evidence" value="ECO:0007669"/>
    <property type="project" value="TreeGrafter"/>
</dbReference>
<dbReference type="EC" id="1.14.19.-" evidence="1"/>
<gene>
    <name evidence="1" type="primary">desA2</name>
    <name evidence="1" type="ORF">SLAV_34020</name>
</gene>
<keyword evidence="2" id="KW-1185">Reference proteome</keyword>
<dbReference type="InterPro" id="IPR005804">
    <property type="entry name" value="FA_desaturase_dom"/>
</dbReference>
<dbReference type="InterPro" id="IPR012171">
    <property type="entry name" value="Fatty_acid_desaturase"/>
</dbReference>
<evidence type="ECO:0000313" key="1">
    <source>
        <dbReference type="EMBL" id="ATZ28575.1"/>
    </source>
</evidence>
<sequence length="121" mass="13031">MVWRFLRRQVLTSRDVRGGRFTDVVLGGLNHQIEHHLFPSMPSPHLRRARIVVRGYCEELGVGYPETGLVDSYRQTLASLHAAGAPLGTPETTWASRAGAGLKGGSLGGPTVDGARATAVR</sequence>
<dbReference type="GO" id="GO:0008610">
    <property type="term" value="P:lipid biosynthetic process"/>
    <property type="evidence" value="ECO:0007669"/>
    <property type="project" value="UniProtKB-ARBA"/>
</dbReference>
<reference evidence="1 2" key="1">
    <citation type="submission" date="2017-11" db="EMBL/GenBank/DDBJ databases">
        <title>Complete genome sequence of Streptomyces lavendulae subsp. lavendulae CCM 3239 (formerly 'Streptomyces aureofaciens CCM 3239'), the producer of the angucycline-type antibiotic auricin.</title>
        <authorList>
            <person name="Busche T."/>
            <person name="Novakova R."/>
            <person name="Al'Dilaimi A."/>
            <person name="Homerova D."/>
            <person name="Feckova L."/>
            <person name="Rezuchova B."/>
            <person name="Mingyar E."/>
            <person name="Csolleiova D."/>
            <person name="Bekeova C."/>
            <person name="Winkler A."/>
            <person name="Sevcikova B."/>
            <person name="Kalinowski J."/>
            <person name="Kormanec J."/>
            <person name="Ruckert C."/>
        </authorList>
    </citation>
    <scope>NUCLEOTIDE SEQUENCE [LARGE SCALE GENOMIC DNA]</scope>
    <source>
        <strain evidence="1 2">CCM 3239</strain>
    </source>
</reference>